<keyword evidence="6" id="KW-1185">Reference proteome</keyword>
<sequence length="467" mass="49294">MTVPCQVVTGLVEYHRFHIVQSIGGPVIEQLRGWVGAHDLDRELADWVSRPSVSRTGEGMVEAAAHGLRLLRASGLEAREVETGGWPALVGTADGPGLHVLIYGHYDVQPAGPLELWTTPPFVPSIRDGRMYGRGTGDNKGQHLAQLLGLRALRDLTGGFPCRVTVLLDGEEEIGSPNLAVALRQVGQPDLVIWSDGPVHDSGRATVVLGVRGILMFELRARGANRPLHSGNWGGVAPNPAWTLVQLLATMRSADGTVTVPGFADDVPPLTDGQRAALADLPVDVAGTLEAIGAAGLEPPIGLGFHERLALPTLTVNSLSCEDSGDHRAVIPDVAIARCEARLVDGQTPDQVADAIRRHVAKYAPEVEFVPGAAMSPSVTLPETPYTATIFRAVEEVLGHRPLLVPSLGGSLPIAALSEVFSCPCYGVPLANVDEANHAADENLDLDLFRRGVVAAATIQLALAALS</sequence>
<accession>A0A7W7SJF8</accession>
<dbReference type="AlphaFoldDB" id="A0A7W7SJF8"/>
<name>A0A7W7SJF8_9ACTN</name>
<proteinExistence type="predicted"/>
<evidence type="ECO:0000256" key="3">
    <source>
        <dbReference type="ARBA" id="ARBA00022801"/>
    </source>
</evidence>
<dbReference type="SUPFAM" id="SSF53187">
    <property type="entry name" value="Zn-dependent exopeptidases"/>
    <property type="match status" value="1"/>
</dbReference>
<dbReference type="GO" id="GO:0006508">
    <property type="term" value="P:proteolysis"/>
    <property type="evidence" value="ECO:0007669"/>
    <property type="project" value="UniProtKB-KW"/>
</dbReference>
<feature type="domain" description="Peptidase M20 dimerisation" evidence="4">
    <location>
        <begin position="210"/>
        <end position="367"/>
    </location>
</feature>
<protein>
    <submittedName>
        <fullName evidence="5">Acetylornithine deacetylase/succinyl-diaminopimelate desuccinylase-like protein</fullName>
    </submittedName>
</protein>
<keyword evidence="1" id="KW-0645">Protease</keyword>
<dbReference type="PANTHER" id="PTHR43270:SF8">
    <property type="entry name" value="DI- AND TRIPEPTIDASE DUG2-RELATED"/>
    <property type="match status" value="1"/>
</dbReference>
<evidence type="ECO:0000313" key="6">
    <source>
        <dbReference type="Proteomes" id="UP000573327"/>
    </source>
</evidence>
<dbReference type="Gene3D" id="3.30.70.360">
    <property type="match status" value="1"/>
</dbReference>
<dbReference type="EMBL" id="JACHJR010000001">
    <property type="protein sequence ID" value="MBB4951573.1"/>
    <property type="molecule type" value="Genomic_DNA"/>
</dbReference>
<evidence type="ECO:0000259" key="4">
    <source>
        <dbReference type="Pfam" id="PF07687"/>
    </source>
</evidence>
<organism evidence="5 6">
    <name type="scientific">Kitasatospora gansuensis</name>
    <dbReference type="NCBI Taxonomy" id="258050"/>
    <lineage>
        <taxon>Bacteria</taxon>
        <taxon>Bacillati</taxon>
        <taxon>Actinomycetota</taxon>
        <taxon>Actinomycetes</taxon>
        <taxon>Kitasatosporales</taxon>
        <taxon>Streptomycetaceae</taxon>
        <taxon>Kitasatospora</taxon>
    </lineage>
</organism>
<evidence type="ECO:0000256" key="2">
    <source>
        <dbReference type="ARBA" id="ARBA00022723"/>
    </source>
</evidence>
<dbReference type="InterPro" id="IPR011650">
    <property type="entry name" value="Peptidase_M20_dimer"/>
</dbReference>
<reference evidence="5 6" key="1">
    <citation type="submission" date="2020-08" db="EMBL/GenBank/DDBJ databases">
        <title>Sequencing the genomes of 1000 actinobacteria strains.</title>
        <authorList>
            <person name="Klenk H.-P."/>
        </authorList>
    </citation>
    <scope>NUCLEOTIDE SEQUENCE [LARGE SCALE GENOMIC DNA]</scope>
    <source>
        <strain evidence="5 6">DSM 44786</strain>
    </source>
</reference>
<gene>
    <name evidence="5" type="ORF">F4556_007108</name>
</gene>
<dbReference type="Proteomes" id="UP000573327">
    <property type="component" value="Unassembled WGS sequence"/>
</dbReference>
<dbReference type="InterPro" id="IPR051458">
    <property type="entry name" value="Cyt/Met_Dipeptidase"/>
</dbReference>
<dbReference type="PANTHER" id="PTHR43270">
    <property type="entry name" value="BETA-ALA-HIS DIPEPTIDASE"/>
    <property type="match status" value="1"/>
</dbReference>
<dbReference type="InterPro" id="IPR002933">
    <property type="entry name" value="Peptidase_M20"/>
</dbReference>
<dbReference type="GO" id="GO:0046872">
    <property type="term" value="F:metal ion binding"/>
    <property type="evidence" value="ECO:0007669"/>
    <property type="project" value="UniProtKB-KW"/>
</dbReference>
<dbReference type="Gene3D" id="3.40.630.10">
    <property type="entry name" value="Zn peptidases"/>
    <property type="match status" value="1"/>
</dbReference>
<comment type="caution">
    <text evidence="5">The sequence shown here is derived from an EMBL/GenBank/DDBJ whole genome shotgun (WGS) entry which is preliminary data.</text>
</comment>
<evidence type="ECO:0000256" key="1">
    <source>
        <dbReference type="ARBA" id="ARBA00022670"/>
    </source>
</evidence>
<evidence type="ECO:0000313" key="5">
    <source>
        <dbReference type="EMBL" id="MBB4951573.1"/>
    </source>
</evidence>
<keyword evidence="3" id="KW-0378">Hydrolase</keyword>
<dbReference type="Pfam" id="PF07687">
    <property type="entry name" value="M20_dimer"/>
    <property type="match status" value="1"/>
</dbReference>
<keyword evidence="2" id="KW-0479">Metal-binding</keyword>
<dbReference type="Pfam" id="PF01546">
    <property type="entry name" value="Peptidase_M20"/>
    <property type="match status" value="1"/>
</dbReference>
<dbReference type="GO" id="GO:0008233">
    <property type="term" value="F:peptidase activity"/>
    <property type="evidence" value="ECO:0007669"/>
    <property type="project" value="UniProtKB-KW"/>
</dbReference>
<dbReference type="RefSeq" id="WP_221503780.1">
    <property type="nucleotide sequence ID" value="NZ_JACHJR010000001.1"/>
</dbReference>